<evidence type="ECO:0000256" key="4">
    <source>
        <dbReference type="ARBA" id="ARBA00023136"/>
    </source>
</evidence>
<dbReference type="Proteomes" id="UP000030143">
    <property type="component" value="Unassembled WGS sequence"/>
</dbReference>
<feature type="transmembrane region" description="Helical" evidence="5">
    <location>
        <begin position="275"/>
        <end position="306"/>
    </location>
</feature>
<comment type="caution">
    <text evidence="6">The sequence shown here is derived from an EMBL/GenBank/DDBJ whole genome shotgun (WGS) entry which is preliminary data.</text>
</comment>
<evidence type="ECO:0000256" key="5">
    <source>
        <dbReference type="SAM" id="Phobius"/>
    </source>
</evidence>
<dbReference type="InterPro" id="IPR004695">
    <property type="entry name" value="SLAC1/Mae1/Ssu1/TehA"/>
</dbReference>
<dbReference type="CDD" id="cd09317">
    <property type="entry name" value="TDT_Mae1_like"/>
    <property type="match status" value="1"/>
</dbReference>
<dbReference type="Gene3D" id="1.50.10.150">
    <property type="entry name" value="Voltage-dependent anion channel"/>
    <property type="match status" value="1"/>
</dbReference>
<dbReference type="Pfam" id="PF03595">
    <property type="entry name" value="SLAC1"/>
    <property type="match status" value="1"/>
</dbReference>
<keyword evidence="4 5" id="KW-0472">Membrane</keyword>
<dbReference type="GeneID" id="27676772"/>
<dbReference type="STRING" id="27334.A0A0A2JTE6"/>
<feature type="transmembrane region" description="Helical" evidence="5">
    <location>
        <begin position="122"/>
        <end position="143"/>
    </location>
</feature>
<reference evidence="6 7" key="1">
    <citation type="journal article" date="2015" name="Mol. Plant Microbe Interact.">
        <title>Genome, transcriptome, and functional analyses of Penicillium expansum provide new insights into secondary metabolism and pathogenicity.</title>
        <authorList>
            <person name="Ballester A.R."/>
            <person name="Marcet-Houben M."/>
            <person name="Levin E."/>
            <person name="Sela N."/>
            <person name="Selma-Lazaro C."/>
            <person name="Carmona L."/>
            <person name="Wisniewski M."/>
            <person name="Droby S."/>
            <person name="Gonzalez-Candelas L."/>
            <person name="Gabaldon T."/>
        </authorList>
    </citation>
    <scope>NUCLEOTIDE SEQUENCE [LARGE SCALE GENOMIC DNA]</scope>
    <source>
        <strain evidence="6 7">MD-8</strain>
    </source>
</reference>
<feature type="transmembrane region" description="Helical" evidence="5">
    <location>
        <begin position="50"/>
        <end position="71"/>
    </location>
</feature>
<dbReference type="InterPro" id="IPR030185">
    <property type="entry name" value="Mae1"/>
</dbReference>
<evidence type="ECO:0000313" key="7">
    <source>
        <dbReference type="Proteomes" id="UP000030143"/>
    </source>
</evidence>
<evidence type="ECO:0000256" key="3">
    <source>
        <dbReference type="ARBA" id="ARBA00022989"/>
    </source>
</evidence>
<evidence type="ECO:0000313" key="6">
    <source>
        <dbReference type="EMBL" id="KGO57948.1"/>
    </source>
</evidence>
<organism evidence="6 7">
    <name type="scientific">Penicillium expansum</name>
    <name type="common">Blue mold rot fungus</name>
    <dbReference type="NCBI Taxonomy" id="27334"/>
    <lineage>
        <taxon>Eukaryota</taxon>
        <taxon>Fungi</taxon>
        <taxon>Dikarya</taxon>
        <taxon>Ascomycota</taxon>
        <taxon>Pezizomycotina</taxon>
        <taxon>Eurotiomycetes</taxon>
        <taxon>Eurotiomycetidae</taxon>
        <taxon>Eurotiales</taxon>
        <taxon>Aspergillaceae</taxon>
        <taxon>Penicillium</taxon>
    </lineage>
</organism>
<accession>A0A0A2JTE6</accession>
<dbReference type="PANTHER" id="PTHR31162:SF1">
    <property type="entry name" value="TRANSPORTER_MALIC ACID TRANSPORT PROTEIN, PUTATIVE (AFU_ORTHOLOGUE AFUA_2G17660)-RELATED"/>
    <property type="match status" value="1"/>
</dbReference>
<dbReference type="PhylomeDB" id="A0A0A2JTE6"/>
<feature type="transmembrane region" description="Helical" evidence="5">
    <location>
        <begin position="226"/>
        <end position="244"/>
    </location>
</feature>
<dbReference type="RefSeq" id="XP_016599524.1">
    <property type="nucleotide sequence ID" value="XM_016741353.1"/>
</dbReference>
<dbReference type="GO" id="GO:0015140">
    <property type="term" value="F:malate transmembrane transporter activity"/>
    <property type="evidence" value="ECO:0007669"/>
    <property type="project" value="InterPro"/>
</dbReference>
<keyword evidence="7" id="KW-1185">Reference proteome</keyword>
<feature type="transmembrane region" description="Helical" evidence="5">
    <location>
        <begin position="155"/>
        <end position="176"/>
    </location>
</feature>
<gene>
    <name evidence="6" type="ORF">PEX2_040780</name>
</gene>
<dbReference type="EMBL" id="JQFZ01000133">
    <property type="protein sequence ID" value="KGO57948.1"/>
    <property type="molecule type" value="Genomic_DNA"/>
</dbReference>
<dbReference type="InterPro" id="IPR038665">
    <property type="entry name" value="Voltage-dep_anion_channel_sf"/>
</dbReference>
<dbReference type="VEuPathDB" id="FungiDB:PEXP_019050"/>
<evidence type="ECO:0000256" key="2">
    <source>
        <dbReference type="ARBA" id="ARBA00022692"/>
    </source>
</evidence>
<feature type="transmembrane region" description="Helical" evidence="5">
    <location>
        <begin position="318"/>
        <end position="340"/>
    </location>
</feature>
<feature type="transmembrane region" description="Helical" evidence="5">
    <location>
        <begin position="92"/>
        <end position="116"/>
    </location>
</feature>
<comment type="subcellular location">
    <subcellularLocation>
        <location evidence="1">Membrane</location>
        <topology evidence="1">Multi-pass membrane protein</topology>
    </subcellularLocation>
</comment>
<evidence type="ECO:0000256" key="1">
    <source>
        <dbReference type="ARBA" id="ARBA00004141"/>
    </source>
</evidence>
<sequence>MFLADRVTLKERLCQIKWGWYSMSMATGGISVLLYRTPHQFTGLEIIGKIIYIFNLAFFLAITSCMAVRFISRPVALKESFRDGNESYYAPTCLLAIATIILGAVGYGTSACGPWLQIALRIVFWIYVALSTLSAIFHNWYLYHLAMASQQPFPIAQLLPSFPAMLSGTIASSIAANQPRDQAIPILIGGATLQGFGFIMSLLIYAEYQYFLAKHGLPERAKRPQMFIAVGPWSFTALALIGMAKEAVKALPSRYIISYADPMSTGNTTVSTGDIALVIASFFAIFVWTMAFFHLCIAAISILASAKMFGGAGAPPMSVVYWGMVFPNTGFIIATISIGEVLQSPAILWVTSVLTVLQVMMWLGVGCATILAVARRQMLWPEGVKRGNEDEVS</sequence>
<keyword evidence="3 5" id="KW-1133">Transmembrane helix</keyword>
<dbReference type="AlphaFoldDB" id="A0A0A2JTE6"/>
<name>A0A0A2JTE6_PENEN</name>
<feature type="transmembrane region" description="Helical" evidence="5">
    <location>
        <begin position="346"/>
        <end position="373"/>
    </location>
</feature>
<dbReference type="HOGENOM" id="CLU_030057_2_0_1"/>
<feature type="transmembrane region" description="Helical" evidence="5">
    <location>
        <begin position="182"/>
        <end position="205"/>
    </location>
</feature>
<proteinExistence type="predicted"/>
<protein>
    <submittedName>
        <fullName evidence="6">C4-dicarboxylate transporter/malic acid transport protein</fullName>
    </submittedName>
</protein>
<dbReference type="GO" id="GO:0016020">
    <property type="term" value="C:membrane"/>
    <property type="evidence" value="ECO:0007669"/>
    <property type="project" value="UniProtKB-SubCell"/>
</dbReference>
<dbReference type="OrthoDB" id="2901184at2759"/>
<keyword evidence="2 5" id="KW-0812">Transmembrane</keyword>
<dbReference type="PANTHER" id="PTHR31162">
    <property type="entry name" value="MALIC ACID TRANSPORT PROTEIN-RELATED"/>
    <property type="match status" value="1"/>
</dbReference>